<dbReference type="Pfam" id="PF04333">
    <property type="entry name" value="MlaA"/>
    <property type="match status" value="1"/>
</dbReference>
<dbReference type="PRINTS" id="PR01805">
    <property type="entry name" value="VACJLIPOPROT"/>
</dbReference>
<evidence type="ECO:0000256" key="1">
    <source>
        <dbReference type="ARBA" id="ARBA00010634"/>
    </source>
</evidence>
<keyword evidence="2 3" id="KW-0732">Signal</keyword>
<name>A0A212J7A0_9DELT</name>
<evidence type="ECO:0000313" key="4">
    <source>
        <dbReference type="EMBL" id="SBV95298.1"/>
    </source>
</evidence>
<evidence type="ECO:0000256" key="2">
    <source>
        <dbReference type="ARBA" id="ARBA00022729"/>
    </source>
</evidence>
<comment type="similarity">
    <text evidence="1">Belongs to the MlaA family.</text>
</comment>
<dbReference type="GO" id="GO:0120010">
    <property type="term" value="P:intermembrane phospholipid transfer"/>
    <property type="evidence" value="ECO:0007669"/>
    <property type="project" value="TreeGrafter"/>
</dbReference>
<dbReference type="AlphaFoldDB" id="A0A212J7A0"/>
<dbReference type="PROSITE" id="PS51257">
    <property type="entry name" value="PROKAR_LIPOPROTEIN"/>
    <property type="match status" value="1"/>
</dbReference>
<feature type="chain" id="PRO_5013165981" evidence="3">
    <location>
        <begin position="20"/>
        <end position="256"/>
    </location>
</feature>
<dbReference type="GO" id="GO:0016020">
    <property type="term" value="C:membrane"/>
    <property type="evidence" value="ECO:0007669"/>
    <property type="project" value="InterPro"/>
</dbReference>
<dbReference type="PANTHER" id="PTHR30035">
    <property type="entry name" value="LIPOPROTEIN VACJ-RELATED"/>
    <property type="match status" value="1"/>
</dbReference>
<proteinExistence type="inferred from homology"/>
<reference evidence="4" key="1">
    <citation type="submission" date="2016-04" db="EMBL/GenBank/DDBJ databases">
        <authorList>
            <person name="Evans L.H."/>
            <person name="Alamgir A."/>
            <person name="Owens N."/>
            <person name="Weber N.D."/>
            <person name="Virtaneva K."/>
            <person name="Barbian K."/>
            <person name="Babar A."/>
            <person name="Rosenke K."/>
        </authorList>
    </citation>
    <scope>NUCLEOTIDE SEQUENCE</scope>
    <source>
        <strain evidence="4">86</strain>
    </source>
</reference>
<organism evidence="4">
    <name type="scientific">uncultured delta proteobacterium</name>
    <dbReference type="NCBI Taxonomy" id="34034"/>
    <lineage>
        <taxon>Bacteria</taxon>
        <taxon>Deltaproteobacteria</taxon>
        <taxon>environmental samples</taxon>
    </lineage>
</organism>
<protein>
    <submittedName>
        <fullName evidence="4">VacJ family lipoprotein</fullName>
    </submittedName>
</protein>
<dbReference type="InterPro" id="IPR007428">
    <property type="entry name" value="MlaA"/>
</dbReference>
<accession>A0A212J7A0</accession>
<evidence type="ECO:0000256" key="3">
    <source>
        <dbReference type="SAM" id="SignalP"/>
    </source>
</evidence>
<gene>
    <name evidence="4" type="ORF">KL86DPRO_10845</name>
</gene>
<dbReference type="EMBL" id="FLUQ01000001">
    <property type="protein sequence ID" value="SBV95298.1"/>
    <property type="molecule type" value="Genomic_DNA"/>
</dbReference>
<feature type="signal peptide" evidence="3">
    <location>
        <begin position="1"/>
        <end position="19"/>
    </location>
</feature>
<dbReference type="PANTHER" id="PTHR30035:SF3">
    <property type="entry name" value="INTERMEMBRANE PHOSPHOLIPID TRANSPORT SYSTEM LIPOPROTEIN MLAA"/>
    <property type="match status" value="1"/>
</dbReference>
<sequence>MKSFLLLCCLLLLTGVAGCSSHTGVGAFDSTDHASIATSLDDDDAYLEEAYATQLIPDPLEGWNRAMYVLNDGIITYVARPVNTAYTAVTPRSFRDGFNHFFTNLLFPVRFLNNLLQGKGYAAGQEFGKFVINTTAGLGGFIDYTGLNHPELAKLDSEDFGQTLGVWGVGEGLYLYWPFIGPSNARDTVGKIGDWAADPATWVPPWWAPWAIKGFRTVNELEGILDFYDDFTGSALEPYTAIRDAFTQYRRAKIAK</sequence>
<keyword evidence="4" id="KW-0449">Lipoprotein</keyword>